<dbReference type="AlphaFoldDB" id="A0A550CYA7"/>
<accession>A0A550CYA7</accession>
<dbReference type="Proteomes" id="UP000320762">
    <property type="component" value="Unassembled WGS sequence"/>
</dbReference>
<proteinExistence type="predicted"/>
<evidence type="ECO:0000313" key="2">
    <source>
        <dbReference type="Proteomes" id="UP000320762"/>
    </source>
</evidence>
<organism evidence="1 2">
    <name type="scientific">Schizophyllum amplum</name>
    <dbReference type="NCBI Taxonomy" id="97359"/>
    <lineage>
        <taxon>Eukaryota</taxon>
        <taxon>Fungi</taxon>
        <taxon>Dikarya</taxon>
        <taxon>Basidiomycota</taxon>
        <taxon>Agaricomycotina</taxon>
        <taxon>Agaricomycetes</taxon>
        <taxon>Agaricomycetidae</taxon>
        <taxon>Agaricales</taxon>
        <taxon>Schizophyllaceae</taxon>
        <taxon>Schizophyllum</taxon>
    </lineage>
</organism>
<gene>
    <name evidence="1" type="ORF">BD626DRAFT_475157</name>
</gene>
<evidence type="ECO:0000313" key="1">
    <source>
        <dbReference type="EMBL" id="TRM69750.1"/>
    </source>
</evidence>
<dbReference type="EMBL" id="VDMD01000001">
    <property type="protein sequence ID" value="TRM69750.1"/>
    <property type="molecule type" value="Genomic_DNA"/>
</dbReference>
<dbReference type="OrthoDB" id="3227556at2759"/>
<sequence length="96" mass="10296">MSGKGKDKQPLALSDTLRDLALLRASSKDLSNSGLVETKDAGHEDEQVMQSLAQSYEFVAEARAALKLHNRDETAAIGRKVEDVRSKLDGAEAGLA</sequence>
<protein>
    <submittedName>
        <fullName evidence="1">Uncharacterized protein</fullName>
    </submittedName>
</protein>
<keyword evidence="2" id="KW-1185">Reference proteome</keyword>
<reference evidence="1 2" key="1">
    <citation type="journal article" date="2019" name="New Phytol.">
        <title>Comparative genomics reveals unique wood-decay strategies and fruiting body development in the Schizophyllaceae.</title>
        <authorList>
            <person name="Almasi E."/>
            <person name="Sahu N."/>
            <person name="Krizsan K."/>
            <person name="Balint B."/>
            <person name="Kovacs G.M."/>
            <person name="Kiss B."/>
            <person name="Cseklye J."/>
            <person name="Drula E."/>
            <person name="Henrissat B."/>
            <person name="Nagy I."/>
            <person name="Chovatia M."/>
            <person name="Adam C."/>
            <person name="LaButti K."/>
            <person name="Lipzen A."/>
            <person name="Riley R."/>
            <person name="Grigoriev I.V."/>
            <person name="Nagy L.G."/>
        </authorList>
    </citation>
    <scope>NUCLEOTIDE SEQUENCE [LARGE SCALE GENOMIC DNA]</scope>
    <source>
        <strain evidence="1 2">NL-1724</strain>
    </source>
</reference>
<comment type="caution">
    <text evidence="1">The sequence shown here is derived from an EMBL/GenBank/DDBJ whole genome shotgun (WGS) entry which is preliminary data.</text>
</comment>
<name>A0A550CYA7_9AGAR</name>